<accession>A0AAJ4XH05</accession>
<dbReference type="Pfam" id="PF03705">
    <property type="entry name" value="CheR_N"/>
    <property type="match status" value="1"/>
</dbReference>
<dbReference type="PROSITE" id="PS50123">
    <property type="entry name" value="CHER"/>
    <property type="match status" value="1"/>
</dbReference>
<keyword evidence="2" id="KW-0808">Transferase</keyword>
<protein>
    <submittedName>
        <fullName evidence="2">Chemotaxis protein methyltransferase</fullName>
        <ecNumber evidence="2">2.1.1.80</ecNumber>
    </submittedName>
</protein>
<dbReference type="RefSeq" id="WP_093099518.1">
    <property type="nucleotide sequence ID" value="NZ_FNGK01000004.1"/>
</dbReference>
<evidence type="ECO:0000313" key="2">
    <source>
        <dbReference type="EMBL" id="SNV63035.1"/>
    </source>
</evidence>
<dbReference type="InterPro" id="IPR022641">
    <property type="entry name" value="CheR_N"/>
</dbReference>
<dbReference type="SUPFAM" id="SSF53335">
    <property type="entry name" value="S-adenosyl-L-methionine-dependent methyltransferases"/>
    <property type="match status" value="1"/>
</dbReference>
<proteinExistence type="predicted"/>
<feature type="domain" description="CheR-type methyltransferase" evidence="1">
    <location>
        <begin position="1"/>
        <end position="260"/>
    </location>
</feature>
<dbReference type="EMBL" id="LT906468">
    <property type="protein sequence ID" value="SNV63035.1"/>
    <property type="molecule type" value="Genomic_DNA"/>
</dbReference>
<evidence type="ECO:0000259" key="1">
    <source>
        <dbReference type="PROSITE" id="PS50123"/>
    </source>
</evidence>
<dbReference type="SUPFAM" id="SSF47757">
    <property type="entry name" value="Chemotaxis receptor methyltransferase CheR, N-terminal domain"/>
    <property type="match status" value="1"/>
</dbReference>
<organism evidence="2 3">
    <name type="scientific">Sphingobacterium mizutaii</name>
    <dbReference type="NCBI Taxonomy" id="1010"/>
    <lineage>
        <taxon>Bacteria</taxon>
        <taxon>Pseudomonadati</taxon>
        <taxon>Bacteroidota</taxon>
        <taxon>Sphingobacteriia</taxon>
        <taxon>Sphingobacteriales</taxon>
        <taxon>Sphingobacteriaceae</taxon>
        <taxon>Sphingobacterium</taxon>
    </lineage>
</organism>
<dbReference type="InterPro" id="IPR022642">
    <property type="entry name" value="CheR_C"/>
</dbReference>
<dbReference type="PANTHER" id="PTHR24422:SF8">
    <property type="entry name" value="CHEMOTAXIS PROTEIN"/>
    <property type="match status" value="1"/>
</dbReference>
<sequence>MDIDSQLDIFLFRFLEEFGYDFTGYSRDSIQRRILRIMSLWKVSDLEELLDRMLMEKTLAGDFVQQVSVPLTTMFRDPAFFLALRQHVIPFLSTFPLIRVWVAGCSTGEEAYSMAILLNESGLLERSLIYSTDLNPVSVERASMGLFPLENLGEFADNYVSSGGTRDLSEYYSPKLGSISFNDELRSRMVFSTHNLASDSSFNSFQLILCRNVLIYFRRSLQGSVMELFHTSLENGGFLGLGPKETLLFSSLRDRFQQVGDQKIWRKIN</sequence>
<keyword evidence="2" id="KW-0489">Methyltransferase</keyword>
<dbReference type="InterPro" id="IPR050903">
    <property type="entry name" value="Bact_Chemotaxis_MeTrfase"/>
</dbReference>
<dbReference type="Gene3D" id="3.40.50.150">
    <property type="entry name" value="Vaccinia Virus protein VP39"/>
    <property type="match status" value="1"/>
</dbReference>
<name>A0AAJ4XH05_9SPHI</name>
<dbReference type="Pfam" id="PF01739">
    <property type="entry name" value="CheR"/>
    <property type="match status" value="1"/>
</dbReference>
<dbReference type="GO" id="GO:0008983">
    <property type="term" value="F:protein-glutamate O-methyltransferase activity"/>
    <property type="evidence" value="ECO:0007669"/>
    <property type="project" value="UniProtKB-EC"/>
</dbReference>
<reference evidence="2 3" key="1">
    <citation type="submission" date="2017-06" db="EMBL/GenBank/DDBJ databases">
        <authorList>
            <consortium name="Pathogen Informatics"/>
        </authorList>
    </citation>
    <scope>NUCLEOTIDE SEQUENCE [LARGE SCALE GENOMIC DNA]</scope>
    <source>
        <strain evidence="2 3">NCTC12149</strain>
    </source>
</reference>
<dbReference type="InterPro" id="IPR029063">
    <property type="entry name" value="SAM-dependent_MTases_sf"/>
</dbReference>
<dbReference type="SMART" id="SM00138">
    <property type="entry name" value="MeTrc"/>
    <property type="match status" value="1"/>
</dbReference>
<evidence type="ECO:0000313" key="3">
    <source>
        <dbReference type="Proteomes" id="UP000215355"/>
    </source>
</evidence>
<dbReference type="GO" id="GO:0032259">
    <property type="term" value="P:methylation"/>
    <property type="evidence" value="ECO:0007669"/>
    <property type="project" value="UniProtKB-KW"/>
</dbReference>
<dbReference type="AlphaFoldDB" id="A0AAJ4XH05"/>
<dbReference type="KEGG" id="smiz:4412673_03844"/>
<gene>
    <name evidence="2" type="primary">cheR_2</name>
    <name evidence="2" type="ORF">SAMEA4412673_03844</name>
</gene>
<dbReference type="PANTHER" id="PTHR24422">
    <property type="entry name" value="CHEMOTAXIS PROTEIN METHYLTRANSFERASE"/>
    <property type="match status" value="1"/>
</dbReference>
<dbReference type="InterPro" id="IPR000780">
    <property type="entry name" value="CheR_MeTrfase"/>
</dbReference>
<dbReference type="PRINTS" id="PR00996">
    <property type="entry name" value="CHERMTFRASE"/>
</dbReference>
<dbReference type="EC" id="2.1.1.80" evidence="2"/>
<dbReference type="Proteomes" id="UP000215355">
    <property type="component" value="Chromosome 1"/>
</dbReference>